<evidence type="ECO:0000313" key="2">
    <source>
        <dbReference type="Proteomes" id="UP000253845"/>
    </source>
</evidence>
<dbReference type="EMBL" id="KZ851903">
    <property type="protein sequence ID" value="RDH24065.1"/>
    <property type="molecule type" value="Genomic_DNA"/>
</dbReference>
<evidence type="ECO:0008006" key="3">
    <source>
        <dbReference type="Google" id="ProtNLM"/>
    </source>
</evidence>
<dbReference type="AlphaFoldDB" id="A0A370C8D9"/>
<reference evidence="1 2" key="1">
    <citation type="submission" date="2018-07" db="EMBL/GenBank/DDBJ databases">
        <title>Section-level genome sequencing of Aspergillus section Nigri to investigate inter- and intra-species variation.</title>
        <authorList>
            <consortium name="DOE Joint Genome Institute"/>
            <person name="Vesth T.C."/>
            <person name="Nybo J.L."/>
            <person name="Theobald S."/>
            <person name="Frisvad J.C."/>
            <person name="Larsen T.O."/>
            <person name="Nielsen K.F."/>
            <person name="Hoof J.B."/>
            <person name="Brandl J."/>
            <person name="Salamov A."/>
            <person name="Riley R."/>
            <person name="Gladden J.M."/>
            <person name="Phatale P."/>
            <person name="Nielsen M.T."/>
            <person name="Lyhne E.K."/>
            <person name="Kogle M.E."/>
            <person name="Strasser K."/>
            <person name="McDonnell E."/>
            <person name="Barry K."/>
            <person name="Clum A."/>
            <person name="Chen C."/>
            <person name="Nolan M."/>
            <person name="Sandor L."/>
            <person name="Kuo A."/>
            <person name="Lipzen A."/>
            <person name="Hainaut M."/>
            <person name="Drula E."/>
            <person name="Tsang A."/>
            <person name="Magnuson J.K."/>
            <person name="Henrissat B."/>
            <person name="Wiebenga A."/>
            <person name="Simmons B.A."/>
            <person name="Makela M.R."/>
            <person name="De vries R.P."/>
            <person name="Grigoriev I.V."/>
            <person name="Mortensen U.H."/>
            <person name="Baker S.E."/>
            <person name="Andersen M.R."/>
        </authorList>
    </citation>
    <scope>NUCLEOTIDE SEQUENCE [LARGE SCALE GENOMIC DNA]</scope>
    <source>
        <strain evidence="1 2">ATCC 13496</strain>
    </source>
</reference>
<protein>
    <recommendedName>
        <fullName evidence="3">HNH nuclease domain-containing protein</fullName>
    </recommendedName>
</protein>
<sequence>MTDLPDDIQYLKFLNGPRNVFLKHLVNARGVGVVPRHTWAALVGCDDQFLKTFIQNLDKNGNAAIQNSNVVVRAMLKGWLNTEKTSWSNIHDGLDDEKNTTSESNDDDDDDDVCIYTILDQVRRRDASKCAISSYSPSMLCEICPEHLLRSPVTGRSGFFWKYLEFFWDPRRVKAWKRPIFADPESPEVADTMRNYITLSPVLRKYWEWGYLVLRPNPKNIVNKYELKVQFVWLPQQNHFWKELVSVDLLPPLAERKAVAELVGFQSEQFKDLKPGDWITLTTPDPERLPLPSWELLELRFALTLLVRLAGNLESAKECDKV</sequence>
<name>A0A370C8D9_ASPNG</name>
<dbReference type="Proteomes" id="UP000253845">
    <property type="component" value="Unassembled WGS sequence"/>
</dbReference>
<organism evidence="1 2">
    <name type="scientific">Aspergillus niger ATCC 13496</name>
    <dbReference type="NCBI Taxonomy" id="1353008"/>
    <lineage>
        <taxon>Eukaryota</taxon>
        <taxon>Fungi</taxon>
        <taxon>Dikarya</taxon>
        <taxon>Ascomycota</taxon>
        <taxon>Pezizomycotina</taxon>
        <taxon>Eurotiomycetes</taxon>
        <taxon>Eurotiomycetidae</taxon>
        <taxon>Eurotiales</taxon>
        <taxon>Aspergillaceae</taxon>
        <taxon>Aspergillus</taxon>
        <taxon>Aspergillus subgen. Circumdati</taxon>
    </lineage>
</organism>
<accession>A0A370C8D9</accession>
<dbReference type="VEuPathDB" id="FungiDB:M747DRAFT_338349"/>
<gene>
    <name evidence="1" type="ORF">M747DRAFT_338349</name>
</gene>
<proteinExistence type="predicted"/>
<evidence type="ECO:0000313" key="1">
    <source>
        <dbReference type="EMBL" id="RDH24065.1"/>
    </source>
</evidence>